<dbReference type="OrthoDB" id="432970at2759"/>
<dbReference type="Pfam" id="PF01753">
    <property type="entry name" value="zf-MYND"/>
    <property type="match status" value="1"/>
</dbReference>
<evidence type="ECO:0000256" key="1">
    <source>
        <dbReference type="ARBA" id="ARBA00022723"/>
    </source>
</evidence>
<feature type="compositionally biased region" description="Polar residues" evidence="5">
    <location>
        <begin position="24"/>
        <end position="33"/>
    </location>
</feature>
<dbReference type="PROSITE" id="PS01360">
    <property type="entry name" value="ZF_MYND_1"/>
    <property type="match status" value="1"/>
</dbReference>
<comment type="caution">
    <text evidence="7">The sequence shown here is derived from an EMBL/GenBank/DDBJ whole genome shotgun (WGS) entry which is preliminary data.</text>
</comment>
<feature type="compositionally biased region" description="Low complexity" evidence="5">
    <location>
        <begin position="1"/>
        <end position="23"/>
    </location>
</feature>
<evidence type="ECO:0000313" key="7">
    <source>
        <dbReference type="EMBL" id="KAG4414395.1"/>
    </source>
</evidence>
<dbReference type="AlphaFoldDB" id="A0A8H7T8G1"/>
<keyword evidence="1" id="KW-0479">Metal-binding</keyword>
<keyword evidence="8" id="KW-1185">Reference proteome</keyword>
<evidence type="ECO:0000313" key="8">
    <source>
        <dbReference type="Proteomes" id="UP000664132"/>
    </source>
</evidence>
<accession>A0A8H7T8G1</accession>
<protein>
    <recommendedName>
        <fullName evidence="6">MYND-type domain-containing protein</fullName>
    </recommendedName>
</protein>
<evidence type="ECO:0000256" key="4">
    <source>
        <dbReference type="PROSITE-ProRule" id="PRU00134"/>
    </source>
</evidence>
<feature type="domain" description="MYND-type" evidence="6">
    <location>
        <begin position="49"/>
        <end position="92"/>
    </location>
</feature>
<name>A0A8H7T8G1_9HELO</name>
<organism evidence="7 8">
    <name type="scientific">Cadophora malorum</name>
    <dbReference type="NCBI Taxonomy" id="108018"/>
    <lineage>
        <taxon>Eukaryota</taxon>
        <taxon>Fungi</taxon>
        <taxon>Dikarya</taxon>
        <taxon>Ascomycota</taxon>
        <taxon>Pezizomycotina</taxon>
        <taxon>Leotiomycetes</taxon>
        <taxon>Helotiales</taxon>
        <taxon>Ploettnerulaceae</taxon>
        <taxon>Cadophora</taxon>
    </lineage>
</organism>
<sequence>MSSSQSQPPASNGESSSSSNPSQHTGLTSTQAESSSSSSSSSTPAPKTCTACSKPSPDPETKPLKPCLKCQSVQYCSKECQKADFKNHKKECAKKAQIYAQTADIKLAAPNRAPKDGFRGGLQKWQFDT</sequence>
<dbReference type="PROSITE" id="PS50865">
    <property type="entry name" value="ZF_MYND_2"/>
    <property type="match status" value="1"/>
</dbReference>
<dbReference type="InterPro" id="IPR002893">
    <property type="entry name" value="Znf_MYND"/>
</dbReference>
<dbReference type="Proteomes" id="UP000664132">
    <property type="component" value="Unassembled WGS sequence"/>
</dbReference>
<dbReference type="SUPFAM" id="SSF144232">
    <property type="entry name" value="HIT/MYND zinc finger-like"/>
    <property type="match status" value="1"/>
</dbReference>
<dbReference type="GO" id="GO:0008270">
    <property type="term" value="F:zinc ion binding"/>
    <property type="evidence" value="ECO:0007669"/>
    <property type="project" value="UniProtKB-KW"/>
</dbReference>
<evidence type="ECO:0000256" key="5">
    <source>
        <dbReference type="SAM" id="MobiDB-lite"/>
    </source>
</evidence>
<reference evidence="7" key="1">
    <citation type="submission" date="2021-02" db="EMBL/GenBank/DDBJ databases">
        <title>Genome sequence Cadophora malorum strain M34.</title>
        <authorList>
            <person name="Stefanovic E."/>
            <person name="Vu D."/>
            <person name="Scully C."/>
            <person name="Dijksterhuis J."/>
            <person name="Roader J."/>
            <person name="Houbraken J."/>
        </authorList>
    </citation>
    <scope>NUCLEOTIDE SEQUENCE</scope>
    <source>
        <strain evidence="7">M34</strain>
    </source>
</reference>
<keyword evidence="3" id="KW-0862">Zinc</keyword>
<proteinExistence type="predicted"/>
<gene>
    <name evidence="7" type="ORF">IFR04_012458</name>
</gene>
<evidence type="ECO:0000256" key="3">
    <source>
        <dbReference type="ARBA" id="ARBA00022833"/>
    </source>
</evidence>
<dbReference type="Gene3D" id="6.10.140.2220">
    <property type="match status" value="1"/>
</dbReference>
<keyword evidence="2 4" id="KW-0863">Zinc-finger</keyword>
<dbReference type="EMBL" id="JAFJYH010000266">
    <property type="protein sequence ID" value="KAG4414395.1"/>
    <property type="molecule type" value="Genomic_DNA"/>
</dbReference>
<evidence type="ECO:0000259" key="6">
    <source>
        <dbReference type="PROSITE" id="PS50865"/>
    </source>
</evidence>
<evidence type="ECO:0000256" key="2">
    <source>
        <dbReference type="ARBA" id="ARBA00022771"/>
    </source>
</evidence>
<feature type="region of interest" description="Disordered" evidence="5">
    <location>
        <begin position="1"/>
        <end position="64"/>
    </location>
</feature>